<accession>A0A7S8EAX8</accession>
<dbReference type="KEGG" id="pmet:G4Y79_04390"/>
<evidence type="ECO:0000313" key="2">
    <source>
        <dbReference type="Proteomes" id="UP000594468"/>
    </source>
</evidence>
<reference evidence="1 2" key="1">
    <citation type="submission" date="2020-02" db="EMBL/GenBank/DDBJ databases">
        <authorList>
            <person name="Zheng R.K."/>
            <person name="Sun C.M."/>
        </authorList>
    </citation>
    <scope>NUCLEOTIDE SEQUENCE [LARGE SCALE GENOMIC DNA]</scope>
    <source>
        <strain evidence="2">rifampicinis</strain>
    </source>
</reference>
<dbReference type="EMBL" id="CP062983">
    <property type="protein sequence ID" value="QPC83628.1"/>
    <property type="molecule type" value="Genomic_DNA"/>
</dbReference>
<gene>
    <name evidence="1" type="ORF">G4Y79_04390</name>
</gene>
<dbReference type="Proteomes" id="UP000594468">
    <property type="component" value="Chromosome"/>
</dbReference>
<dbReference type="RefSeq" id="WP_195171693.1">
    <property type="nucleotide sequence ID" value="NZ_CP062983.1"/>
</dbReference>
<dbReference type="AlphaFoldDB" id="A0A7S8EAX8"/>
<organism evidence="1 2">
    <name type="scientific">Phototrophicus methaneseepsis</name>
    <dbReference type="NCBI Taxonomy" id="2710758"/>
    <lineage>
        <taxon>Bacteria</taxon>
        <taxon>Bacillati</taxon>
        <taxon>Chloroflexota</taxon>
        <taxon>Candidatus Thermofontia</taxon>
        <taxon>Phototrophicales</taxon>
        <taxon>Phototrophicaceae</taxon>
        <taxon>Phototrophicus</taxon>
    </lineage>
</organism>
<keyword evidence="2" id="KW-1185">Reference proteome</keyword>
<proteinExistence type="predicted"/>
<sequence>MPEFETIATVWLTHPATSDVKASFVPTSHDVVAIFKQGIGLISLLKILGNSDENVLFLPNTITLEALRAEFAQDSALWSILTPGNHLRLSESDARSIRDLVVNANSNDEAIREAFVGPETDEAIEESVAEGISIDLIDTLHAMRLALKIFDAASMRKREINDEINKLFETYEKRALEVGDKNQSDISRQLLAEFALGSQFMNDLDGIGITSRIAPRDLTDFERSMINNFREKYFEDAGIRQAFYGHTGFSKGDDNIDGDIEPMNDQAELEELVKHYMRQIIDQDTGRILRLFWAHRSARNARDLAASDLIYVTESHNSIILVQHKKLDSGDLQLDGRDAQQKEELLSICRRQNSDCTNHLREEFEMRVADCPTYYSLGSSILESNYIPACMVDRILNDCTRNPSERKRRLKRAFSRSQFEKSVNRTLIGSNSEEFSTLKDAILESWDTKVLAVQHT</sequence>
<protein>
    <submittedName>
        <fullName evidence="1">Uncharacterized protein</fullName>
    </submittedName>
</protein>
<name>A0A7S8EAX8_9CHLR</name>
<evidence type="ECO:0000313" key="1">
    <source>
        <dbReference type="EMBL" id="QPC83628.1"/>
    </source>
</evidence>